<sequence>MDISQLNVGDTLTSPEWFQLKQQTINDFAHATGDFQWIHLDNERCKQQSPFKTTIAHGFLTAALMPKMFAQCVSIDDSKVTMLNYGIDTLRYLEPVRVNDKIRFVFSLSDIEKKPMGNLHKFNTSVEIEGREKPALIGDFLMLVIAK</sequence>
<dbReference type="Gene3D" id="3.10.129.10">
    <property type="entry name" value="Hotdog Thioesterase"/>
    <property type="match status" value="1"/>
</dbReference>
<reference evidence="3" key="1">
    <citation type="journal article" date="2019" name="Int. J. Syst. Evol. Microbiol.">
        <title>The Global Catalogue of Microorganisms (GCM) 10K type strain sequencing project: providing services to taxonomists for standard genome sequencing and annotation.</title>
        <authorList>
            <consortium name="The Broad Institute Genomics Platform"/>
            <consortium name="The Broad Institute Genome Sequencing Center for Infectious Disease"/>
            <person name="Wu L."/>
            <person name="Ma J."/>
        </authorList>
    </citation>
    <scope>NUCLEOTIDE SEQUENCE [LARGE SCALE GENOMIC DNA]</scope>
    <source>
        <strain evidence="3">KACC 12507</strain>
    </source>
</reference>
<dbReference type="SUPFAM" id="SSF54637">
    <property type="entry name" value="Thioesterase/thiol ester dehydrase-isomerase"/>
    <property type="match status" value="1"/>
</dbReference>
<accession>A0ABV9LUA8</accession>
<dbReference type="InterPro" id="IPR029069">
    <property type="entry name" value="HotDog_dom_sf"/>
</dbReference>
<evidence type="ECO:0000313" key="3">
    <source>
        <dbReference type="Proteomes" id="UP001595897"/>
    </source>
</evidence>
<proteinExistence type="predicted"/>
<dbReference type="Pfam" id="PF01575">
    <property type="entry name" value="MaoC_dehydratas"/>
    <property type="match status" value="1"/>
</dbReference>
<dbReference type="InterPro" id="IPR039375">
    <property type="entry name" value="NodN-like"/>
</dbReference>
<feature type="domain" description="MaoC-like" evidence="1">
    <location>
        <begin position="8"/>
        <end position="121"/>
    </location>
</feature>
<dbReference type="CDD" id="cd03450">
    <property type="entry name" value="NodN"/>
    <property type="match status" value="1"/>
</dbReference>
<dbReference type="PANTHER" id="PTHR42993:SF1">
    <property type="entry name" value="MAOC-LIKE DEHYDRATASE DOMAIN-CONTAINING PROTEIN"/>
    <property type="match status" value="1"/>
</dbReference>
<organism evidence="2 3">
    <name type="scientific">Glaciecola siphonariae</name>
    <dbReference type="NCBI Taxonomy" id="521012"/>
    <lineage>
        <taxon>Bacteria</taxon>
        <taxon>Pseudomonadati</taxon>
        <taxon>Pseudomonadota</taxon>
        <taxon>Gammaproteobacteria</taxon>
        <taxon>Alteromonadales</taxon>
        <taxon>Alteromonadaceae</taxon>
        <taxon>Glaciecola</taxon>
    </lineage>
</organism>
<name>A0ABV9LUA8_9ALTE</name>
<dbReference type="Proteomes" id="UP001595897">
    <property type="component" value="Unassembled WGS sequence"/>
</dbReference>
<dbReference type="EMBL" id="JBHSGU010000002">
    <property type="protein sequence ID" value="MFC4699599.1"/>
    <property type="molecule type" value="Genomic_DNA"/>
</dbReference>
<keyword evidence="3" id="KW-1185">Reference proteome</keyword>
<dbReference type="InterPro" id="IPR002539">
    <property type="entry name" value="MaoC-like_dom"/>
</dbReference>
<evidence type="ECO:0000313" key="2">
    <source>
        <dbReference type="EMBL" id="MFC4699599.1"/>
    </source>
</evidence>
<comment type="caution">
    <text evidence="2">The sequence shown here is derived from an EMBL/GenBank/DDBJ whole genome shotgun (WGS) entry which is preliminary data.</text>
</comment>
<protein>
    <submittedName>
        <fullName evidence="2">MaoC family dehydratase</fullName>
    </submittedName>
</protein>
<dbReference type="RefSeq" id="WP_382406339.1">
    <property type="nucleotide sequence ID" value="NZ_JBHSGU010000002.1"/>
</dbReference>
<dbReference type="PANTHER" id="PTHR42993">
    <property type="entry name" value="MAOC-LIKE DEHYDRATASE DOMAIN-CONTAINING PROTEIN"/>
    <property type="match status" value="1"/>
</dbReference>
<evidence type="ECO:0000259" key="1">
    <source>
        <dbReference type="Pfam" id="PF01575"/>
    </source>
</evidence>
<gene>
    <name evidence="2" type="ORF">ACFO4O_05450</name>
</gene>